<feature type="compositionally biased region" description="Polar residues" evidence="1">
    <location>
        <begin position="172"/>
        <end position="185"/>
    </location>
</feature>
<dbReference type="VEuPathDB" id="TriTrypDB:LpyrH10_05_1660"/>
<dbReference type="GeneID" id="26903597"/>
<evidence type="ECO:0000256" key="1">
    <source>
        <dbReference type="SAM" id="MobiDB-lite"/>
    </source>
</evidence>
<sequence length="669" mass="71431">MQSPQKLTDRSAGQAAVLSSAAASPYVSLSTQCDLLYHIGSQPHSHAFLSEQSVYTRGAEQLRFHTPSPLQQPTVQIPAHNFPDESSVMINADGGQDAAPHLSTVAPPFPPFPSIRWFEEAGKAEEERQQLQLLQRSQASLSLWPVSSTAPSSSSVQTRFSRQLVPSGTGLATSTFQSDYPVNKSSAKHRHSGESVADGPVVQEPRAAVDATVREGKTTTPPLPQASKPSLISFFPSAVVMRAVAQMVLTMQAARQQSAAQFALAHYRGEPLPAWVRAVHRNPSLLTRVESAVLRDALVFSVLPQVVADRLAGSKHPSPLQEAQVLDFPLAEEAAVLYNVTPHCSCAPGDGDATAGKKHRRAEPCAETAGPVGAAAAVQAILPGAMCCTRLSGPSSTSSSFPLRYSAMTEEAFHTLHESTRGTAHQAAEVVRSAADTTVYDDESEWLTRGVLRRLFTFPATLSTNLGAPGGDANAAATLPASSKDATTEESRRGAHRAFLKTNAFLFLSFLVHHCWCLTVHETVVKALTAKLAASSSAPEAAHSVSSVAICVTCLPHLTEVRRSPQHEWRSELTYRLLSLQDTGDNSATQAFSTFTREAPSVSTVVWQLTVTVVNRSAALRWHRGGHLSGNVHAADVAAARETLTGAFAGRLHDGVEGAGTLEDLRTQL</sequence>
<reference evidence="2 3" key="1">
    <citation type="submission" date="2015-07" db="EMBL/GenBank/DDBJ databases">
        <title>High-quality genome of monoxenous trypanosomatid Leptomonas pyrrhocoris.</title>
        <authorList>
            <person name="Flegontov P."/>
            <person name="Butenko A."/>
            <person name="Firsov S."/>
            <person name="Vlcek C."/>
            <person name="Logacheva M.D."/>
            <person name="Field M."/>
            <person name="Filatov D."/>
            <person name="Flegontova O."/>
            <person name="Gerasimov E."/>
            <person name="Jackson A.P."/>
            <person name="Kelly S."/>
            <person name="Opperdoes F."/>
            <person name="O'Reilly A."/>
            <person name="Votypka J."/>
            <person name="Yurchenko V."/>
            <person name="Lukes J."/>
        </authorList>
    </citation>
    <scope>NUCLEOTIDE SEQUENCE [LARGE SCALE GENOMIC DNA]</scope>
    <source>
        <strain evidence="2">H10</strain>
    </source>
</reference>
<evidence type="ECO:0000313" key="2">
    <source>
        <dbReference type="EMBL" id="KPA82179.1"/>
    </source>
</evidence>
<evidence type="ECO:0000313" key="3">
    <source>
        <dbReference type="Proteomes" id="UP000037923"/>
    </source>
</evidence>
<gene>
    <name evidence="2" type="ORF">ABB37_03306</name>
</gene>
<dbReference type="Proteomes" id="UP000037923">
    <property type="component" value="Unassembled WGS sequence"/>
</dbReference>
<dbReference type="OMA" id="LVHRSWC"/>
<dbReference type="AlphaFoldDB" id="A0A0M9G4W4"/>
<keyword evidence="3" id="KW-1185">Reference proteome</keyword>
<accession>A0A0M9G4W4</accession>
<comment type="caution">
    <text evidence="2">The sequence shown here is derived from an EMBL/GenBank/DDBJ whole genome shotgun (WGS) entry which is preliminary data.</text>
</comment>
<proteinExistence type="predicted"/>
<dbReference type="OrthoDB" id="273756at2759"/>
<name>A0A0M9G4W4_LEPPY</name>
<organism evidence="2 3">
    <name type="scientific">Leptomonas pyrrhocoris</name>
    <name type="common">Firebug parasite</name>
    <dbReference type="NCBI Taxonomy" id="157538"/>
    <lineage>
        <taxon>Eukaryota</taxon>
        <taxon>Discoba</taxon>
        <taxon>Euglenozoa</taxon>
        <taxon>Kinetoplastea</taxon>
        <taxon>Metakinetoplastina</taxon>
        <taxon>Trypanosomatida</taxon>
        <taxon>Trypanosomatidae</taxon>
        <taxon>Leishmaniinae</taxon>
        <taxon>Leptomonas</taxon>
    </lineage>
</organism>
<feature type="region of interest" description="Disordered" evidence="1">
    <location>
        <begin position="172"/>
        <end position="204"/>
    </location>
</feature>
<dbReference type="RefSeq" id="XP_015660618.1">
    <property type="nucleotide sequence ID" value="XM_015800611.1"/>
</dbReference>
<dbReference type="EMBL" id="LGTL01000005">
    <property type="protein sequence ID" value="KPA82179.1"/>
    <property type="molecule type" value="Genomic_DNA"/>
</dbReference>
<protein>
    <submittedName>
        <fullName evidence="2">Uncharacterized protein</fullName>
    </submittedName>
</protein>